<feature type="compositionally biased region" description="Low complexity" evidence="4">
    <location>
        <begin position="398"/>
        <end position="407"/>
    </location>
</feature>
<reference evidence="6 7" key="1">
    <citation type="submission" date="2024-04" db="EMBL/GenBank/DDBJ databases">
        <authorList>
            <person name="Waldvogel A.-M."/>
            <person name="Schoenle A."/>
        </authorList>
    </citation>
    <scope>NUCLEOTIDE SEQUENCE [LARGE SCALE GENOMIC DNA]</scope>
</reference>
<feature type="compositionally biased region" description="Low complexity" evidence="4">
    <location>
        <begin position="240"/>
        <end position="255"/>
    </location>
</feature>
<comment type="subcellular location">
    <subcellularLocation>
        <location evidence="1">Cytoplasm</location>
    </subcellularLocation>
</comment>
<evidence type="ECO:0000313" key="6">
    <source>
        <dbReference type="EMBL" id="CAL1608330.1"/>
    </source>
</evidence>
<evidence type="ECO:0000259" key="5">
    <source>
        <dbReference type="Pfam" id="PF11819"/>
    </source>
</evidence>
<evidence type="ECO:0000256" key="2">
    <source>
        <dbReference type="ARBA" id="ARBA00022490"/>
    </source>
</evidence>
<keyword evidence="2" id="KW-0963">Cytoplasm</keyword>
<dbReference type="EMBL" id="OZ035828">
    <property type="protein sequence ID" value="CAL1608330.1"/>
    <property type="molecule type" value="Genomic_DNA"/>
</dbReference>
<keyword evidence="7" id="KW-1185">Reference proteome</keyword>
<dbReference type="Proteomes" id="UP001497482">
    <property type="component" value="Chromosome 6"/>
</dbReference>
<feature type="region of interest" description="Disordered" evidence="4">
    <location>
        <begin position="498"/>
        <end position="525"/>
    </location>
</feature>
<dbReference type="PANTHER" id="PTHR16093:SF6">
    <property type="entry name" value="INNATE IMMUNITY ACTIVATOR B"/>
    <property type="match status" value="1"/>
</dbReference>
<dbReference type="Pfam" id="PF11819">
    <property type="entry name" value="CUPID"/>
    <property type="match status" value="1"/>
</dbReference>
<proteinExistence type="predicted"/>
<feature type="region of interest" description="Disordered" evidence="4">
    <location>
        <begin position="164"/>
        <end position="191"/>
    </location>
</feature>
<feature type="compositionally biased region" description="Polar residues" evidence="4">
    <location>
        <begin position="378"/>
        <end position="390"/>
    </location>
</feature>
<dbReference type="InterPro" id="IPR043447">
    <property type="entry name" value="CCDC120/INAVA"/>
</dbReference>
<dbReference type="GO" id="GO:0031398">
    <property type="term" value="P:positive regulation of protein ubiquitination"/>
    <property type="evidence" value="ECO:0007669"/>
    <property type="project" value="TreeGrafter"/>
</dbReference>
<feature type="compositionally biased region" description="Basic and acidic residues" evidence="4">
    <location>
        <begin position="587"/>
        <end position="602"/>
    </location>
</feature>
<accession>A0AAV2M501</accession>
<dbReference type="GO" id="GO:0034334">
    <property type="term" value="P:adherens junction maintenance"/>
    <property type="evidence" value="ECO:0007669"/>
    <property type="project" value="TreeGrafter"/>
</dbReference>
<feature type="region of interest" description="Disordered" evidence="4">
    <location>
        <begin position="1"/>
        <end position="26"/>
    </location>
</feature>
<sequence length="608" mass="68141">MSDNDSGIILHSGSDSPTSHSKDVTTHTRAMKLKHQALQERLELCLQELRQLCIREAELTGKLSEDFPLKPGEKPPQIRRRVGAAFKLDELSLPHTNGDSDLSSVEAALSLQMKIYEAARRLCGEQRMSKGVRKSRLQQCKREQLKLKQLQDTAFKLRLEHGRTSPLPAFNLSPPDPGTSDDSSLSDSVVQDEEVCSSSQLLISEPDAPPPLSAPSTPCSLNSAPYGLSGSLQGTPCPSPRLDSSLSLNSSLALDDPPPIEHSPWSESNLDQPLDPKKKSRSSSKKSCTPVKTELLPPLEECLAQSALNSHLSHLKLTRSQSNSTPSTPEMRVHRQLSLRLSGPEASYNHEKERGRTRSARRRLTDFAITYNNPTSTTALKPSLNYNNHAGSEDSNSEHSYSSYNSSPCHETPTDLPKQYHAVFSNGSYQAQLFPQASFYHHTKTQSSPKAYYEDMVYPADMDMGRSYYGQSPAHSNRYEYWYKEAPVQQYQRVHRTPDVRLTPPPPQPHWDQRNGHGPSFRAGFSPQQVVNEQLKSWHRRSSQLKAPRSRSLDRQGAVRFKSAPAMREVYQTPTYQDQATPRRAQRPLDDSPGHWTVDDGTHYMSQV</sequence>
<protein>
    <recommendedName>
        <fullName evidence="5">Cytohesin Ubiquitin Protein Inducing domain-containing protein</fullName>
    </recommendedName>
</protein>
<gene>
    <name evidence="6" type="ORF">KC01_LOCUS35282</name>
</gene>
<dbReference type="AlphaFoldDB" id="A0AAV2M501"/>
<feature type="compositionally biased region" description="Low complexity" evidence="4">
    <location>
        <begin position="178"/>
        <end position="188"/>
    </location>
</feature>
<organism evidence="6 7">
    <name type="scientific">Knipowitschia caucasica</name>
    <name type="common">Caucasian dwarf goby</name>
    <name type="synonym">Pomatoschistus caucasicus</name>
    <dbReference type="NCBI Taxonomy" id="637954"/>
    <lineage>
        <taxon>Eukaryota</taxon>
        <taxon>Metazoa</taxon>
        <taxon>Chordata</taxon>
        <taxon>Craniata</taxon>
        <taxon>Vertebrata</taxon>
        <taxon>Euteleostomi</taxon>
        <taxon>Actinopterygii</taxon>
        <taxon>Neopterygii</taxon>
        <taxon>Teleostei</taxon>
        <taxon>Neoteleostei</taxon>
        <taxon>Acanthomorphata</taxon>
        <taxon>Gobiaria</taxon>
        <taxon>Gobiiformes</taxon>
        <taxon>Gobioidei</taxon>
        <taxon>Gobiidae</taxon>
        <taxon>Gobiinae</taxon>
        <taxon>Knipowitschia</taxon>
    </lineage>
</organism>
<evidence type="ECO:0000256" key="3">
    <source>
        <dbReference type="ARBA" id="ARBA00023054"/>
    </source>
</evidence>
<dbReference type="PANTHER" id="PTHR16093">
    <property type="entry name" value="COILED-COIL DOMAIN-CONTAINING PROTEIN 120 FAMILY MEMBER"/>
    <property type="match status" value="1"/>
</dbReference>
<feature type="region of interest" description="Disordered" evidence="4">
    <location>
        <begin position="563"/>
        <end position="608"/>
    </location>
</feature>
<keyword evidence="3" id="KW-0175">Coiled coil</keyword>
<feature type="domain" description="Cytohesin Ubiquitin Protein Inducing" evidence="5">
    <location>
        <begin position="2"/>
        <end position="130"/>
    </location>
</feature>
<feature type="region of interest" description="Disordered" evidence="4">
    <location>
        <begin position="378"/>
        <end position="414"/>
    </location>
</feature>
<evidence type="ECO:0000256" key="1">
    <source>
        <dbReference type="ARBA" id="ARBA00004496"/>
    </source>
</evidence>
<feature type="region of interest" description="Disordered" evidence="4">
    <location>
        <begin position="230"/>
        <end position="292"/>
    </location>
</feature>
<evidence type="ECO:0000256" key="4">
    <source>
        <dbReference type="SAM" id="MobiDB-lite"/>
    </source>
</evidence>
<dbReference type="GO" id="GO:0005737">
    <property type="term" value="C:cytoplasm"/>
    <property type="evidence" value="ECO:0007669"/>
    <property type="project" value="UniProtKB-SubCell"/>
</dbReference>
<dbReference type="InterPro" id="IPR021774">
    <property type="entry name" value="CUPID"/>
</dbReference>
<evidence type="ECO:0000313" key="7">
    <source>
        <dbReference type="Proteomes" id="UP001497482"/>
    </source>
</evidence>
<name>A0AAV2M501_KNICA</name>